<name>A0A402BBF0_9CHLR</name>
<gene>
    <name evidence="1" type="ORF">KDA_41590</name>
</gene>
<protein>
    <submittedName>
        <fullName evidence="1">Uncharacterized protein</fullName>
    </submittedName>
</protein>
<evidence type="ECO:0000313" key="1">
    <source>
        <dbReference type="EMBL" id="GCE28675.1"/>
    </source>
</evidence>
<organism evidence="1 2">
    <name type="scientific">Dictyobacter alpinus</name>
    <dbReference type="NCBI Taxonomy" id="2014873"/>
    <lineage>
        <taxon>Bacteria</taxon>
        <taxon>Bacillati</taxon>
        <taxon>Chloroflexota</taxon>
        <taxon>Ktedonobacteria</taxon>
        <taxon>Ktedonobacterales</taxon>
        <taxon>Dictyobacteraceae</taxon>
        <taxon>Dictyobacter</taxon>
    </lineage>
</organism>
<reference evidence="2" key="1">
    <citation type="submission" date="2018-12" db="EMBL/GenBank/DDBJ databases">
        <title>Tengunoibacter tsumagoiensis gen. nov., sp. nov., Dictyobacter kobayashii sp. nov., D. alpinus sp. nov., and D. joshuensis sp. nov. and description of Dictyobacteraceae fam. nov. within the order Ktedonobacterales isolated from Tengu-no-mugimeshi.</title>
        <authorList>
            <person name="Wang C.M."/>
            <person name="Zheng Y."/>
            <person name="Sakai Y."/>
            <person name="Toyoda A."/>
            <person name="Minakuchi Y."/>
            <person name="Abe K."/>
            <person name="Yokota A."/>
            <person name="Yabe S."/>
        </authorList>
    </citation>
    <scope>NUCLEOTIDE SEQUENCE [LARGE SCALE GENOMIC DNA]</scope>
    <source>
        <strain evidence="2">Uno16</strain>
    </source>
</reference>
<comment type="caution">
    <text evidence="1">The sequence shown here is derived from an EMBL/GenBank/DDBJ whole genome shotgun (WGS) entry which is preliminary data.</text>
</comment>
<evidence type="ECO:0000313" key="2">
    <source>
        <dbReference type="Proteomes" id="UP000287171"/>
    </source>
</evidence>
<dbReference type="Pfam" id="PF19371">
    <property type="entry name" value="DUF5946"/>
    <property type="match status" value="1"/>
</dbReference>
<dbReference type="AlphaFoldDB" id="A0A402BBF0"/>
<dbReference type="EMBL" id="BIFT01000001">
    <property type="protein sequence ID" value="GCE28675.1"/>
    <property type="molecule type" value="Genomic_DNA"/>
</dbReference>
<sequence>MDTATRFEACPGCGARVPYMPDSPGPEHQYIDASPGCWYIFGEVGIRPYVSSRGFLVDTYMVQHPGQPSRQSIQSVCRHLLGLYWSLERGLSFEASIKAMLRTPTDQFIWLDPPGSLGPMTIMDVAQATDLASYNQLIKSWARTTWQAWEPHHPTIQRWANSSFPS</sequence>
<dbReference type="RefSeq" id="WP_126628864.1">
    <property type="nucleotide sequence ID" value="NZ_BIFT01000001.1"/>
</dbReference>
<dbReference type="OrthoDB" id="158614at2"/>
<accession>A0A402BBF0</accession>
<dbReference type="InterPro" id="IPR045990">
    <property type="entry name" value="DUF5946"/>
</dbReference>
<proteinExistence type="predicted"/>
<dbReference type="Proteomes" id="UP000287171">
    <property type="component" value="Unassembled WGS sequence"/>
</dbReference>
<keyword evidence="2" id="KW-1185">Reference proteome</keyword>